<dbReference type="GO" id="GO:0016740">
    <property type="term" value="F:transferase activity"/>
    <property type="evidence" value="ECO:0007669"/>
    <property type="project" value="UniProtKB-KW"/>
</dbReference>
<keyword evidence="4" id="KW-1185">Reference proteome</keyword>
<reference evidence="4" key="1">
    <citation type="submission" date="2016-10" db="EMBL/GenBank/DDBJ databases">
        <authorList>
            <person name="Varghese N."/>
            <person name="Submissions S."/>
        </authorList>
    </citation>
    <scope>NUCLEOTIDE SEQUENCE [LARGE SCALE GENOMIC DNA]</scope>
    <source>
        <strain evidence="4">DSM 24740</strain>
    </source>
</reference>
<evidence type="ECO:0000313" key="3">
    <source>
        <dbReference type="EMBL" id="SEQ46950.1"/>
    </source>
</evidence>
<dbReference type="RefSeq" id="WP_245748501.1">
    <property type="nucleotide sequence ID" value="NZ_FOFB01000010.1"/>
</dbReference>
<gene>
    <name evidence="3" type="ORF">SAMN05444359_110100</name>
</gene>
<evidence type="ECO:0000256" key="1">
    <source>
        <dbReference type="SAM" id="SignalP"/>
    </source>
</evidence>
<keyword evidence="3" id="KW-0315">Glutamine amidotransferase</keyword>
<dbReference type="AlphaFoldDB" id="A0A1H9GA65"/>
<keyword evidence="1" id="KW-0732">Signal</keyword>
<dbReference type="Pfam" id="PF06283">
    <property type="entry name" value="ThuA"/>
    <property type="match status" value="1"/>
</dbReference>
<feature type="signal peptide" evidence="1">
    <location>
        <begin position="1"/>
        <end position="27"/>
    </location>
</feature>
<name>A0A1H9GA65_9BACT</name>
<proteinExistence type="predicted"/>
<dbReference type="PROSITE" id="PS51257">
    <property type="entry name" value="PROKAR_LIPOPROTEIN"/>
    <property type="match status" value="1"/>
</dbReference>
<protein>
    <submittedName>
        <fullName evidence="3">Type 1 glutamine amidotransferase (GATase1)</fullName>
    </submittedName>
</protein>
<accession>A0A1H9GA65</accession>
<evidence type="ECO:0000259" key="2">
    <source>
        <dbReference type="Pfam" id="PF06283"/>
    </source>
</evidence>
<feature type="domain" description="ThuA-like" evidence="2">
    <location>
        <begin position="87"/>
        <end position="280"/>
    </location>
</feature>
<dbReference type="InParanoid" id="A0A1H9GA65"/>
<dbReference type="InterPro" id="IPR029062">
    <property type="entry name" value="Class_I_gatase-like"/>
</dbReference>
<dbReference type="InterPro" id="IPR029010">
    <property type="entry name" value="ThuA-like"/>
</dbReference>
<dbReference type="EMBL" id="FOFB01000010">
    <property type="protein sequence ID" value="SEQ46950.1"/>
    <property type="molecule type" value="Genomic_DNA"/>
</dbReference>
<keyword evidence="3" id="KW-0808">Transferase</keyword>
<sequence>MRYNLLTLGAMLSLLCSCNPSSAPASAPEKEAEKPLIVFVTGDEEYRSEESMPMLARLVERELGARTQVLFALDSAGFVNPNVNDNIEGLEALDDADMMVLFTRWRALPDAQAQHILDFAESGKPMAGFRTSTHAFMYKDDSLRQHLNNDWPTAVFGQQWITHHGHFDDGHDPLTAVSLVEEAHSPILNGIQPFDAYSWLYHVDGGEWKINPKTKQLLRGKSLRSKHEEAGRLDQFPLNNPVAWTNDYKGARVFFTTLGHPYDWQNENMRRLALNGIAWALDRADDIPAEGFNPTIIGSYQPNNSGFGEKFKKGLRPEELFKENGLPR</sequence>
<feature type="chain" id="PRO_5011789433" evidence="1">
    <location>
        <begin position="28"/>
        <end position="328"/>
    </location>
</feature>
<dbReference type="Gene3D" id="3.40.50.880">
    <property type="match status" value="1"/>
</dbReference>
<dbReference type="STRING" id="478744.SAMN05444359_110100"/>
<organism evidence="3 4">
    <name type="scientific">Neolewinella agarilytica</name>
    <dbReference type="NCBI Taxonomy" id="478744"/>
    <lineage>
        <taxon>Bacteria</taxon>
        <taxon>Pseudomonadati</taxon>
        <taxon>Bacteroidota</taxon>
        <taxon>Saprospiria</taxon>
        <taxon>Saprospirales</taxon>
        <taxon>Lewinellaceae</taxon>
        <taxon>Neolewinella</taxon>
    </lineage>
</organism>
<evidence type="ECO:0000313" key="4">
    <source>
        <dbReference type="Proteomes" id="UP000199021"/>
    </source>
</evidence>
<dbReference type="Proteomes" id="UP000199021">
    <property type="component" value="Unassembled WGS sequence"/>
</dbReference>
<dbReference type="SUPFAM" id="SSF52317">
    <property type="entry name" value="Class I glutamine amidotransferase-like"/>
    <property type="match status" value="1"/>
</dbReference>